<sequence length="354" mass="39823">MKALLLLLTVSVVFAARRFDGEQVLRIHPEHEGHLEKLVRLERSERSLDFWKGPTSLSRPVDVRVPKDLLKKVKTMLENTGMKYTSISMERSRHTRSAGFNFDDYNTYDEIVDQLEDFAESYPNLTSVFSIGASSEKLYIYGIKVGAAGSNKPAVFLEGQLHARDWIVSATLMYNIKFLLEGYGSDNQTTTLMDQVDFYFIPVTNVDGYVYTYEIPETEAVSDWVLTNSNDVKAYLSVQAYGEKWMTPYGWTTGAQQLPPDQEQFHLANRAAGASFSVGTIAELSGMAAGSSCDWAYTVAGIKYSYAIELRDMWDGYVLPADQIRPSADEFFAGLLSMVRLPDRQLSSTNSIQF</sequence>
<dbReference type="FunFam" id="3.40.630.10:FF:000230">
    <property type="entry name" value="Uncharacterized protein"/>
    <property type="match status" value="1"/>
</dbReference>
<dbReference type="InterPro" id="IPR000834">
    <property type="entry name" value="Peptidase_M14"/>
</dbReference>
<dbReference type="STRING" id="7739.C3ZJ38"/>
<dbReference type="eggNOG" id="KOG2650">
    <property type="taxonomic scope" value="Eukaryota"/>
</dbReference>
<gene>
    <name evidence="14" type="ORF">BRAFLDRAFT_70032</name>
</gene>
<dbReference type="InterPro" id="IPR036990">
    <property type="entry name" value="M14A-like_propep"/>
</dbReference>
<keyword evidence="10" id="KW-1015">Disulfide bond</keyword>
<feature type="chain" id="PRO_5012316528" description="Peptidase M14 domain-containing protein" evidence="12">
    <location>
        <begin position="16"/>
        <end position="354"/>
    </location>
</feature>
<dbReference type="SMART" id="SM00631">
    <property type="entry name" value="Zn_pept"/>
    <property type="match status" value="1"/>
</dbReference>
<evidence type="ECO:0000256" key="9">
    <source>
        <dbReference type="ARBA" id="ARBA00023049"/>
    </source>
</evidence>
<keyword evidence="7" id="KW-0378">Hydrolase</keyword>
<dbReference type="FunCoup" id="C3ZJ38">
    <property type="interactions" value="20"/>
</dbReference>
<dbReference type="FunFam" id="3.40.630.10:FF:000084">
    <property type="entry name" value="Carboxypeptidase B2"/>
    <property type="match status" value="1"/>
</dbReference>
<keyword evidence="9" id="KW-0482">Metalloprotease</keyword>
<dbReference type="Gene3D" id="3.40.630.10">
    <property type="entry name" value="Zn peptidases"/>
    <property type="match status" value="2"/>
</dbReference>
<dbReference type="PANTHER" id="PTHR11705">
    <property type="entry name" value="PROTEASE FAMILY M14 CARBOXYPEPTIDASE A,B"/>
    <property type="match status" value="1"/>
</dbReference>
<evidence type="ECO:0000259" key="13">
    <source>
        <dbReference type="PROSITE" id="PS52035"/>
    </source>
</evidence>
<dbReference type="GO" id="GO:0004181">
    <property type="term" value="F:metallocarboxypeptidase activity"/>
    <property type="evidence" value="ECO:0007669"/>
    <property type="project" value="InterPro"/>
</dbReference>
<evidence type="ECO:0000256" key="8">
    <source>
        <dbReference type="ARBA" id="ARBA00022833"/>
    </source>
</evidence>
<keyword evidence="3" id="KW-0121">Carboxypeptidase</keyword>
<reference evidence="14" key="1">
    <citation type="journal article" date="2008" name="Nature">
        <title>The amphioxus genome and the evolution of the chordate karyotype.</title>
        <authorList>
            <consortium name="US DOE Joint Genome Institute (JGI-PGF)"/>
            <person name="Putnam N.H."/>
            <person name="Butts T."/>
            <person name="Ferrier D.E.K."/>
            <person name="Furlong R.F."/>
            <person name="Hellsten U."/>
            <person name="Kawashima T."/>
            <person name="Robinson-Rechavi M."/>
            <person name="Shoguchi E."/>
            <person name="Terry A."/>
            <person name="Yu J.-K."/>
            <person name="Benito-Gutierrez E.L."/>
            <person name="Dubchak I."/>
            <person name="Garcia-Fernandez J."/>
            <person name="Gibson-Brown J.J."/>
            <person name="Grigoriev I.V."/>
            <person name="Horton A.C."/>
            <person name="de Jong P.J."/>
            <person name="Jurka J."/>
            <person name="Kapitonov V.V."/>
            <person name="Kohara Y."/>
            <person name="Kuroki Y."/>
            <person name="Lindquist E."/>
            <person name="Lucas S."/>
            <person name="Osoegawa K."/>
            <person name="Pennacchio L.A."/>
            <person name="Salamov A.A."/>
            <person name="Satou Y."/>
            <person name="Sauka-Spengler T."/>
            <person name="Schmutz J."/>
            <person name="Shin-I T."/>
            <person name="Toyoda A."/>
            <person name="Bronner-Fraser M."/>
            <person name="Fujiyama A."/>
            <person name="Holland L.Z."/>
            <person name="Holland P.W.H."/>
            <person name="Satoh N."/>
            <person name="Rokhsar D.S."/>
        </authorList>
    </citation>
    <scope>NUCLEOTIDE SEQUENCE [LARGE SCALE GENOMIC DNA]</scope>
    <source>
        <strain evidence="14">S238N-H82</strain>
        <tissue evidence="14">Testes</tissue>
    </source>
</reference>
<name>C3ZJ38_BRAFL</name>
<organism>
    <name type="scientific">Branchiostoma floridae</name>
    <name type="common">Florida lancelet</name>
    <name type="synonym">Amphioxus</name>
    <dbReference type="NCBI Taxonomy" id="7739"/>
    <lineage>
        <taxon>Eukaryota</taxon>
        <taxon>Metazoa</taxon>
        <taxon>Chordata</taxon>
        <taxon>Cephalochordata</taxon>
        <taxon>Leptocardii</taxon>
        <taxon>Amphioxiformes</taxon>
        <taxon>Branchiostomatidae</taxon>
        <taxon>Branchiostoma</taxon>
    </lineage>
</organism>
<dbReference type="GO" id="GO:0008270">
    <property type="term" value="F:zinc ion binding"/>
    <property type="evidence" value="ECO:0007669"/>
    <property type="project" value="InterPro"/>
</dbReference>
<evidence type="ECO:0000256" key="3">
    <source>
        <dbReference type="ARBA" id="ARBA00022645"/>
    </source>
</evidence>
<evidence type="ECO:0000256" key="10">
    <source>
        <dbReference type="ARBA" id="ARBA00023157"/>
    </source>
</evidence>
<comment type="similarity">
    <text evidence="2 11">Belongs to the peptidase M14 family.</text>
</comment>
<keyword evidence="8" id="KW-0862">Zinc</keyword>
<dbReference type="EMBL" id="GG666631">
    <property type="protein sequence ID" value="EEN47467.1"/>
    <property type="molecule type" value="Genomic_DNA"/>
</dbReference>
<dbReference type="Pfam" id="PF02244">
    <property type="entry name" value="Propep_M14"/>
    <property type="match status" value="1"/>
</dbReference>
<dbReference type="SUPFAM" id="SSF54897">
    <property type="entry name" value="Protease propeptides/inhibitors"/>
    <property type="match status" value="1"/>
</dbReference>
<dbReference type="AlphaFoldDB" id="C3ZJ38"/>
<dbReference type="PANTHER" id="PTHR11705:SF91">
    <property type="entry name" value="FI01817P-RELATED"/>
    <property type="match status" value="1"/>
</dbReference>
<evidence type="ECO:0000256" key="12">
    <source>
        <dbReference type="SAM" id="SignalP"/>
    </source>
</evidence>
<dbReference type="InterPro" id="IPR003146">
    <property type="entry name" value="M14A_act_pep"/>
</dbReference>
<dbReference type="InParanoid" id="C3ZJ38"/>
<keyword evidence="4" id="KW-0645">Protease</keyword>
<keyword evidence="5" id="KW-0479">Metal-binding</keyword>
<comment type="cofactor">
    <cofactor evidence="1">
        <name>Zn(2+)</name>
        <dbReference type="ChEBI" id="CHEBI:29105"/>
    </cofactor>
</comment>
<feature type="active site" description="Proton donor/acceptor" evidence="11">
    <location>
        <position position="309"/>
    </location>
</feature>
<dbReference type="Pfam" id="PF00246">
    <property type="entry name" value="Peptidase_M14"/>
    <property type="match status" value="2"/>
</dbReference>
<dbReference type="GO" id="GO:0006508">
    <property type="term" value="P:proteolysis"/>
    <property type="evidence" value="ECO:0007669"/>
    <property type="project" value="UniProtKB-KW"/>
</dbReference>
<evidence type="ECO:0000256" key="2">
    <source>
        <dbReference type="ARBA" id="ARBA00005988"/>
    </source>
</evidence>
<dbReference type="FunFam" id="3.30.70.340:FF:000001">
    <property type="entry name" value="Carboxypeptidase A5"/>
    <property type="match status" value="1"/>
</dbReference>
<accession>C3ZJ38</accession>
<keyword evidence="6 12" id="KW-0732">Signal</keyword>
<evidence type="ECO:0000256" key="11">
    <source>
        <dbReference type="PROSITE-ProRule" id="PRU01379"/>
    </source>
</evidence>
<evidence type="ECO:0000313" key="14">
    <source>
        <dbReference type="EMBL" id="EEN47467.1"/>
    </source>
</evidence>
<proteinExistence type="inferred from homology"/>
<dbReference type="PROSITE" id="PS52035">
    <property type="entry name" value="PEPTIDASE_M14"/>
    <property type="match status" value="1"/>
</dbReference>
<evidence type="ECO:0000256" key="6">
    <source>
        <dbReference type="ARBA" id="ARBA00022729"/>
    </source>
</evidence>
<dbReference type="SUPFAM" id="SSF53187">
    <property type="entry name" value="Zn-dependent exopeptidases"/>
    <property type="match status" value="1"/>
</dbReference>
<evidence type="ECO:0000256" key="1">
    <source>
        <dbReference type="ARBA" id="ARBA00001947"/>
    </source>
</evidence>
<feature type="domain" description="Peptidase M14" evidence="13">
    <location>
        <begin position="104"/>
        <end position="342"/>
    </location>
</feature>
<feature type="signal peptide" evidence="12">
    <location>
        <begin position="1"/>
        <end position="15"/>
    </location>
</feature>
<evidence type="ECO:0000256" key="4">
    <source>
        <dbReference type="ARBA" id="ARBA00022670"/>
    </source>
</evidence>
<evidence type="ECO:0000256" key="5">
    <source>
        <dbReference type="ARBA" id="ARBA00022723"/>
    </source>
</evidence>
<dbReference type="Gene3D" id="3.30.70.340">
    <property type="entry name" value="Metallocarboxypeptidase-like"/>
    <property type="match status" value="1"/>
</dbReference>
<protein>
    <recommendedName>
        <fullName evidence="13">Peptidase M14 domain-containing protein</fullName>
    </recommendedName>
</protein>
<evidence type="ECO:0000256" key="7">
    <source>
        <dbReference type="ARBA" id="ARBA00022801"/>
    </source>
</evidence>